<name>A0A553JTJ0_SHEHA</name>
<dbReference type="GO" id="GO:0009401">
    <property type="term" value="P:phosphoenolpyruvate-dependent sugar phosphotransferase system"/>
    <property type="evidence" value="ECO:0007669"/>
    <property type="project" value="UniProtKB-KW"/>
</dbReference>
<feature type="transmembrane region" description="Helical" evidence="12">
    <location>
        <begin position="126"/>
        <end position="146"/>
    </location>
</feature>
<dbReference type="GO" id="GO:0008982">
    <property type="term" value="F:protein-N(PI)-phosphohistidine-sugar phosphotransferase activity"/>
    <property type="evidence" value="ECO:0007669"/>
    <property type="project" value="InterPro"/>
</dbReference>
<dbReference type="PROSITE" id="PS01035">
    <property type="entry name" value="PTS_EIIB_TYPE_1_CYS"/>
    <property type="match status" value="1"/>
</dbReference>
<sequence>MQKIGKALMLPIAVLPVAALLLRLGQPDLFDIPFMAEAGNAIFSNLPLLFAMGIAVGISVDGAGAAALAGAVGFFILKGTTATIDPTIDMSFFGGIISGIVAGHTYNRFHAVSLPAILGFFSGKRLVPIMTGLFMLLMGWACGYIWPAIQHGIDLFGHAIADSGSIGQFVFGTLNRALLPLGLHHVLNSYFWFGLGDYTNAAGLLVNGDLHRFFAGDPQAGVFMTGFFPVMMFGLPAAALAMYLTADVDRRAQVGGMLFSVAVTAFLTGITEPLEFMFMFLAPGLYAIHAVLTGVSMALTTAMGALTGFGFSAGLFDMVLNWGLATNPWTVVFIGFGYAVLYFCVFYFGIKIFNLKTPGREVQDESVGECVVDDKDKQGLTDKEYKARQYIKAIGGVNNLTVIDACITRLRLTLVDPNAVNESVIKALGASGMIRVGEKNLQVIVGTEAEIIAGEMRKVAASEDLSAIKIPEVAVAAAKEAPAPIVAASQIVDKTEFSQKCIALLGGSQNLTHIDASITRLRLTLKDTSKVSEEDLKSLGAIAIVRIGDKNLQIVVGPEAEMIADEMKQITREDKTPTVKVSL</sequence>
<evidence type="ECO:0000256" key="3">
    <source>
        <dbReference type="ARBA" id="ARBA00022475"/>
    </source>
</evidence>
<evidence type="ECO:0000256" key="12">
    <source>
        <dbReference type="SAM" id="Phobius"/>
    </source>
</evidence>
<dbReference type="Proteomes" id="UP000318126">
    <property type="component" value="Unassembled WGS sequence"/>
</dbReference>
<feature type="domain" description="PTS EIIC type-1" evidence="14">
    <location>
        <begin position="1"/>
        <end position="362"/>
    </location>
</feature>
<dbReference type="Pfam" id="PF00367">
    <property type="entry name" value="PTS_EIIB"/>
    <property type="match status" value="2"/>
</dbReference>
<feature type="transmembrane region" description="Helical" evidence="12">
    <location>
        <begin position="220"/>
        <end position="244"/>
    </location>
</feature>
<evidence type="ECO:0000256" key="5">
    <source>
        <dbReference type="ARBA" id="ARBA00022679"/>
    </source>
</evidence>
<dbReference type="PROSITE" id="PS51098">
    <property type="entry name" value="PTS_EIIB_TYPE_1"/>
    <property type="match status" value="2"/>
</dbReference>
<reference evidence="16" key="1">
    <citation type="submission" date="2019-07" db="EMBL/GenBank/DDBJ databases">
        <title>Shewanella sp. YLB-08 draft genomic sequence.</title>
        <authorList>
            <person name="Yu L."/>
        </authorList>
    </citation>
    <scope>NUCLEOTIDE SEQUENCE [LARGE SCALE GENOMIC DNA]</scope>
    <source>
        <strain evidence="16">JCM 20706</strain>
    </source>
</reference>
<dbReference type="CDD" id="cd00212">
    <property type="entry name" value="PTS_IIB_glc"/>
    <property type="match status" value="2"/>
</dbReference>
<keyword evidence="6" id="KW-0598">Phosphotransferase system</keyword>
<keyword evidence="8" id="KW-0418">Kinase</keyword>
<keyword evidence="10 12" id="KW-0472">Membrane</keyword>
<evidence type="ECO:0000256" key="11">
    <source>
        <dbReference type="PROSITE-ProRule" id="PRU00421"/>
    </source>
</evidence>
<evidence type="ECO:0000256" key="10">
    <source>
        <dbReference type="ARBA" id="ARBA00023136"/>
    </source>
</evidence>
<feature type="transmembrane region" description="Helical" evidence="12">
    <location>
        <begin position="286"/>
        <end position="309"/>
    </location>
</feature>
<proteinExistence type="predicted"/>
<accession>A0A553JTJ0</accession>
<feature type="transmembrane region" description="Helical" evidence="12">
    <location>
        <begin position="88"/>
        <end position="106"/>
    </location>
</feature>
<dbReference type="PANTHER" id="PTHR30009:SF4">
    <property type="entry name" value="PTS SYSTEM N-ACETYLGLUCOSAMINE-SPECIFIC EIICBA COMPONENT"/>
    <property type="match status" value="1"/>
</dbReference>
<protein>
    <submittedName>
        <fullName evidence="15">PTS N-acetyl-D-glucosamine transporter</fullName>
    </submittedName>
</protein>
<dbReference type="InterPro" id="IPR050429">
    <property type="entry name" value="PTS_Glucose_EIICBA"/>
</dbReference>
<feature type="domain" description="PTS EIIB type-1" evidence="13">
    <location>
        <begin position="384"/>
        <end position="466"/>
    </location>
</feature>
<evidence type="ECO:0000259" key="14">
    <source>
        <dbReference type="PROSITE" id="PS51103"/>
    </source>
</evidence>
<keyword evidence="3" id="KW-1003">Cell membrane</keyword>
<evidence type="ECO:0000313" key="15">
    <source>
        <dbReference type="EMBL" id="TRY15759.1"/>
    </source>
</evidence>
<feature type="transmembrane region" description="Helical" evidence="12">
    <location>
        <begin position="256"/>
        <end position="274"/>
    </location>
</feature>
<feature type="domain" description="PTS EIIB type-1" evidence="13">
    <location>
        <begin position="495"/>
        <end position="577"/>
    </location>
</feature>
<gene>
    <name evidence="15" type="ORF">FN961_04515</name>
</gene>
<keyword evidence="5" id="KW-0808">Transferase</keyword>
<feature type="active site" description="Phosphocysteine intermediate; for EIIB activity" evidence="11">
    <location>
        <position position="406"/>
    </location>
</feature>
<dbReference type="PROSITE" id="PS51103">
    <property type="entry name" value="PTS_EIIC_TYPE_1"/>
    <property type="match status" value="1"/>
</dbReference>
<dbReference type="NCBIfam" id="TIGR00826">
    <property type="entry name" value="EIIB_glc"/>
    <property type="match status" value="1"/>
</dbReference>
<dbReference type="GO" id="GO:0015572">
    <property type="term" value="F:N-acetylglucosamine transmembrane transporter activity"/>
    <property type="evidence" value="ECO:0007669"/>
    <property type="project" value="InterPro"/>
</dbReference>
<evidence type="ECO:0000256" key="2">
    <source>
        <dbReference type="ARBA" id="ARBA00022448"/>
    </source>
</evidence>
<dbReference type="SUPFAM" id="SSF55604">
    <property type="entry name" value="Glucose permease domain IIB"/>
    <property type="match status" value="2"/>
</dbReference>
<comment type="caution">
    <text evidence="15">The sequence shown here is derived from an EMBL/GenBank/DDBJ whole genome shotgun (WGS) entry which is preliminary data.</text>
</comment>
<dbReference type="Pfam" id="PF02378">
    <property type="entry name" value="PTS_EIIC"/>
    <property type="match status" value="1"/>
</dbReference>
<dbReference type="InterPro" id="IPR018113">
    <property type="entry name" value="PTrfase_EIIB_Cys"/>
</dbReference>
<feature type="transmembrane region" description="Helical" evidence="12">
    <location>
        <begin position="49"/>
        <end position="76"/>
    </location>
</feature>
<comment type="caution">
    <text evidence="11">Lacks conserved residue(s) required for the propagation of feature annotation.</text>
</comment>
<dbReference type="GO" id="GO:0019866">
    <property type="term" value="C:organelle inner membrane"/>
    <property type="evidence" value="ECO:0007669"/>
    <property type="project" value="InterPro"/>
</dbReference>
<dbReference type="EMBL" id="VKGK01000003">
    <property type="protein sequence ID" value="TRY15759.1"/>
    <property type="molecule type" value="Genomic_DNA"/>
</dbReference>
<evidence type="ECO:0000256" key="9">
    <source>
        <dbReference type="ARBA" id="ARBA00022989"/>
    </source>
</evidence>
<dbReference type="InterPro" id="IPR001996">
    <property type="entry name" value="PTS_IIB_1"/>
</dbReference>
<dbReference type="InterPro" id="IPR003352">
    <property type="entry name" value="PTS_EIIC"/>
</dbReference>
<evidence type="ECO:0000256" key="1">
    <source>
        <dbReference type="ARBA" id="ARBA00004651"/>
    </source>
</evidence>
<evidence type="ECO:0000256" key="7">
    <source>
        <dbReference type="ARBA" id="ARBA00022692"/>
    </source>
</evidence>
<dbReference type="InterPro" id="IPR036878">
    <property type="entry name" value="Glu_permease_IIB"/>
</dbReference>
<feature type="transmembrane region" description="Helical" evidence="12">
    <location>
        <begin position="329"/>
        <end position="350"/>
    </location>
</feature>
<dbReference type="GO" id="GO:0005886">
    <property type="term" value="C:plasma membrane"/>
    <property type="evidence" value="ECO:0007669"/>
    <property type="project" value="UniProtKB-SubCell"/>
</dbReference>
<dbReference type="InterPro" id="IPR013013">
    <property type="entry name" value="PTS_EIIC_1"/>
</dbReference>
<dbReference type="InterPro" id="IPR010974">
    <property type="entry name" value="PTS_IIBC_nag"/>
</dbReference>
<dbReference type="GO" id="GO:0090563">
    <property type="term" value="F:protein-phosphocysteine-sugar phosphotransferase activity"/>
    <property type="evidence" value="ECO:0007669"/>
    <property type="project" value="TreeGrafter"/>
</dbReference>
<dbReference type="GO" id="GO:0016301">
    <property type="term" value="F:kinase activity"/>
    <property type="evidence" value="ECO:0007669"/>
    <property type="project" value="UniProtKB-KW"/>
</dbReference>
<keyword evidence="9 12" id="KW-1133">Transmembrane helix</keyword>
<keyword evidence="7 12" id="KW-0812">Transmembrane</keyword>
<keyword evidence="4" id="KW-0762">Sugar transport</keyword>
<evidence type="ECO:0000259" key="13">
    <source>
        <dbReference type="PROSITE" id="PS51098"/>
    </source>
</evidence>
<dbReference type="Gene3D" id="3.30.1360.60">
    <property type="entry name" value="Glucose permease domain IIB"/>
    <property type="match status" value="2"/>
</dbReference>
<dbReference type="OrthoDB" id="7571469at2"/>
<evidence type="ECO:0000256" key="8">
    <source>
        <dbReference type="ARBA" id="ARBA00022777"/>
    </source>
</evidence>
<keyword evidence="2" id="KW-0813">Transport</keyword>
<dbReference type="PANTHER" id="PTHR30009">
    <property type="entry name" value="CYTOCHROME C-TYPE SYNTHESIS PROTEIN AND PTS TRANSMEMBRANE COMPONENT"/>
    <property type="match status" value="1"/>
</dbReference>
<dbReference type="GO" id="GO:0015764">
    <property type="term" value="P:N-acetylglucosamine transport"/>
    <property type="evidence" value="ECO:0007669"/>
    <property type="project" value="TreeGrafter"/>
</dbReference>
<evidence type="ECO:0000256" key="4">
    <source>
        <dbReference type="ARBA" id="ARBA00022597"/>
    </source>
</evidence>
<dbReference type="AlphaFoldDB" id="A0A553JTJ0"/>
<evidence type="ECO:0000256" key="6">
    <source>
        <dbReference type="ARBA" id="ARBA00022683"/>
    </source>
</evidence>
<keyword evidence="16" id="KW-1185">Reference proteome</keyword>
<organism evidence="15 16">
    <name type="scientific">Shewanella hanedai</name>
    <name type="common">Alteromonas hanedai</name>
    <dbReference type="NCBI Taxonomy" id="25"/>
    <lineage>
        <taxon>Bacteria</taxon>
        <taxon>Pseudomonadati</taxon>
        <taxon>Pseudomonadota</taxon>
        <taxon>Gammaproteobacteria</taxon>
        <taxon>Alteromonadales</taxon>
        <taxon>Shewanellaceae</taxon>
        <taxon>Shewanella</taxon>
    </lineage>
</organism>
<dbReference type="NCBIfam" id="TIGR01998">
    <property type="entry name" value="PTS-II-BC-nag"/>
    <property type="match status" value="1"/>
</dbReference>
<evidence type="ECO:0000313" key="16">
    <source>
        <dbReference type="Proteomes" id="UP000318126"/>
    </source>
</evidence>
<comment type="subcellular location">
    <subcellularLocation>
        <location evidence="1">Cell membrane</location>
        <topology evidence="1">Multi-pass membrane protein</topology>
    </subcellularLocation>
</comment>